<comment type="subcellular location">
    <subcellularLocation>
        <location evidence="1">Nucleus</location>
    </subcellularLocation>
</comment>
<dbReference type="GO" id="GO:0072542">
    <property type="term" value="F:protein phosphatase activator activity"/>
    <property type="evidence" value="ECO:0007669"/>
    <property type="project" value="TreeGrafter"/>
</dbReference>
<feature type="region of interest" description="Disordered" evidence="5">
    <location>
        <begin position="735"/>
        <end position="871"/>
    </location>
</feature>
<dbReference type="Proteomes" id="UP000694255">
    <property type="component" value="Unassembled WGS sequence"/>
</dbReference>
<dbReference type="Pfam" id="PF04802">
    <property type="entry name" value="PP4R3"/>
    <property type="match status" value="1"/>
</dbReference>
<dbReference type="InterPro" id="IPR051137">
    <property type="entry name" value="PP4R3-like"/>
</dbReference>
<keyword evidence="2" id="KW-0539">Nucleus</keyword>
<dbReference type="GO" id="GO:0006974">
    <property type="term" value="P:DNA damage response"/>
    <property type="evidence" value="ECO:0007669"/>
    <property type="project" value="TreeGrafter"/>
</dbReference>
<dbReference type="EMBL" id="JAGSYN010000301">
    <property type="protein sequence ID" value="KAG7660451.1"/>
    <property type="molecule type" value="Genomic_DNA"/>
</dbReference>
<sequence>MEPISGGINKNQNGNTSSKNENKSSSGQTPRRVKVYLLNGEDWIDNGTGYCVGEIDPESKLPYFLVRNELNSNDIILKSFLEGSIQYQRQQETLIVWTDTSGKDLALSFQENEGCADLCDFIIKVQQESLSPGISLYYVIPHVSEGDDITELITGPVVYPQDPTDDNLESVLEVINQGSSSQFTRTKISQYIIDNKYFLKLVDGFNRAEKMKKLKNLYTLSEIIKSLFLYNETTLVEDFLDTDEKVLALSGILEYDSEYPKHKSCHRDFLKTKSFKSVMPVANLEIFKKDFHLNFLKDVVLARFLDDQTFNLLSTLIYLNQVEIINYLKDNTILQKLFQIYTDDETDLELKRDGVKMLHQYVLIAKSLQSFQKLEFFSLLVKNGLFQMINFALNDSDNKIRVLGTELIVIIIEQDVSLVHSIDREETIDNSDPPTLNTMLEELNKEEDSTTTATTARQQKEVKLKLSDDMTLISILAKLLAKDKNPGLKLQAVEALRILLDTNIASNGGSTTDSNGDDNGGGSMNDTSGEFKDINTKNYFTAFYSQVAPTLFNKFIILAQSNDLEDESIKSLIYSDELLFQHLCDLISFCTREHTTLVSRPFFLENHILLGAAKLLDTDCKLTLKLSVIRCIKNIIGLNDNLYCRYILVHDILGYFIRFFETVVMENNLANSTCLDFLEIILRNCDNIISSKLHNYKLLAKYFYDNYKEFLETKLDYVTTGRDFIEVVERFAGSKSTTPNQHLHTQEIKTDEIGPGSDQEFLERNASTPINDDEFVNEDNNNDHDSSRNGNSSAEDNNNNMHESKKEDNSPPEIINGDQHDSINGKKRKLEQDADAESNHRIKLQTKENKAEEEEEEDMIPNLGSSPTAAGKFTENFKADFSNGNKSLATVLSTSPEDTKWGAIV</sequence>
<accession>A0A8J5UIT6</accession>
<evidence type="ECO:0000259" key="6">
    <source>
        <dbReference type="Pfam" id="PF04802"/>
    </source>
</evidence>
<dbReference type="Pfam" id="PF22972">
    <property type="entry name" value="EVH1_PP4R3"/>
    <property type="match status" value="1"/>
</dbReference>
<evidence type="ECO:0000313" key="9">
    <source>
        <dbReference type="Proteomes" id="UP000694255"/>
    </source>
</evidence>
<dbReference type="InterPro" id="IPR055236">
    <property type="entry name" value="EVH1_PP4R3"/>
</dbReference>
<dbReference type="PANTHER" id="PTHR23318">
    <property type="entry name" value="ATP SYNTHASE GAMMA-RELATED"/>
    <property type="match status" value="1"/>
</dbReference>
<evidence type="ECO:0000256" key="2">
    <source>
        <dbReference type="ARBA" id="ARBA00023242"/>
    </source>
</evidence>
<evidence type="ECO:0000259" key="7">
    <source>
        <dbReference type="Pfam" id="PF22972"/>
    </source>
</evidence>
<name>A0A8J5UIT6_9ASCO</name>
<dbReference type="GO" id="GO:0005654">
    <property type="term" value="C:nucleoplasm"/>
    <property type="evidence" value="ECO:0007669"/>
    <property type="project" value="TreeGrafter"/>
</dbReference>
<feature type="region of interest" description="Disordered" evidence="5">
    <location>
        <begin position="508"/>
        <end position="528"/>
    </location>
</feature>
<feature type="compositionally biased region" description="Basic and acidic residues" evidence="5">
    <location>
        <begin position="837"/>
        <end position="850"/>
    </location>
</feature>
<feature type="region of interest" description="Disordered" evidence="5">
    <location>
        <begin position="1"/>
        <end position="30"/>
    </location>
</feature>
<evidence type="ECO:0000256" key="1">
    <source>
        <dbReference type="ARBA" id="ARBA00004123"/>
    </source>
</evidence>
<dbReference type="GO" id="GO:0030289">
    <property type="term" value="C:protein phosphatase 4 complex"/>
    <property type="evidence" value="ECO:0007669"/>
    <property type="project" value="TreeGrafter"/>
</dbReference>
<dbReference type="AlphaFoldDB" id="A0A8J5UIT6"/>
<reference evidence="8 9" key="1">
    <citation type="journal article" date="2021" name="DNA Res.">
        <title>Genome analysis of Candida subhashii reveals its hybrid nature and dual mitochondrial genome conformations.</title>
        <authorList>
            <person name="Mixao V."/>
            <person name="Hegedusova E."/>
            <person name="Saus E."/>
            <person name="Pryszcz L.P."/>
            <person name="Cillingova A."/>
            <person name="Nosek J."/>
            <person name="Gabaldon T."/>
        </authorList>
    </citation>
    <scope>NUCLEOTIDE SEQUENCE [LARGE SCALE GENOMIC DNA]</scope>
    <source>
        <strain evidence="8 9">CBS 10753</strain>
    </source>
</reference>
<organism evidence="8 9">
    <name type="scientific">[Candida] subhashii</name>
    <dbReference type="NCBI Taxonomy" id="561895"/>
    <lineage>
        <taxon>Eukaryota</taxon>
        <taxon>Fungi</taxon>
        <taxon>Dikarya</taxon>
        <taxon>Ascomycota</taxon>
        <taxon>Saccharomycotina</taxon>
        <taxon>Pichiomycetes</taxon>
        <taxon>Debaryomycetaceae</taxon>
        <taxon>Spathaspora</taxon>
    </lineage>
</organism>
<gene>
    <name evidence="8" type="ORF">J8A68_006032</name>
</gene>
<proteinExistence type="predicted"/>
<feature type="domain" description="PP4R3 EVH1-like" evidence="7">
    <location>
        <begin position="31"/>
        <end position="130"/>
    </location>
</feature>
<feature type="compositionally biased region" description="Low complexity" evidence="5">
    <location>
        <begin position="789"/>
        <end position="800"/>
    </location>
</feature>
<evidence type="ECO:0000256" key="3">
    <source>
        <dbReference type="ARBA" id="ARBA00058488"/>
    </source>
</evidence>
<evidence type="ECO:0000256" key="4">
    <source>
        <dbReference type="ARBA" id="ARBA00068937"/>
    </source>
</evidence>
<feature type="compositionally biased region" description="Low complexity" evidence="5">
    <location>
        <begin position="13"/>
        <end position="27"/>
    </location>
</feature>
<comment type="function">
    <text evidence="3">Core regulatory subunit of the histone H2A phosphatase complex, which dephosphorylates H2AS128ph (gamma-H2A) that has been displaced from sites of DNA lesions in the double-stranded DNA break repair process. Dephosphorylation is necessary for efficient recovery from the DNA damage checkpoint.</text>
</comment>
<comment type="caution">
    <text evidence="8">The sequence shown here is derived from an EMBL/GenBank/DDBJ whole genome shotgun (WGS) entry which is preliminary data.</text>
</comment>
<dbReference type="RefSeq" id="XP_049260685.1">
    <property type="nucleotide sequence ID" value="XM_049410163.1"/>
</dbReference>
<evidence type="ECO:0000256" key="5">
    <source>
        <dbReference type="SAM" id="MobiDB-lite"/>
    </source>
</evidence>
<dbReference type="OrthoDB" id="27483at2759"/>
<protein>
    <recommendedName>
        <fullName evidence="4">Serine/threonine-protein phosphatase 4 regulatory subunit 3</fullName>
    </recommendedName>
</protein>
<dbReference type="GeneID" id="73472831"/>
<dbReference type="InterPro" id="IPR006887">
    <property type="entry name" value="P4R3-like_central_dom"/>
</dbReference>
<keyword evidence="9" id="KW-1185">Reference proteome</keyword>
<evidence type="ECO:0000313" key="8">
    <source>
        <dbReference type="EMBL" id="KAG7660451.1"/>
    </source>
</evidence>
<dbReference type="FunFam" id="2.30.29.30:FF:000455">
    <property type="entry name" value="Psy2p"/>
    <property type="match status" value="1"/>
</dbReference>
<feature type="domain" description="Serine/threonine-protein phosphatase 4 regulatory subunit 3-like central" evidence="6">
    <location>
        <begin position="171"/>
        <end position="728"/>
    </location>
</feature>
<dbReference type="GO" id="GO:0010948">
    <property type="term" value="P:negative regulation of cell cycle process"/>
    <property type="evidence" value="ECO:0007669"/>
    <property type="project" value="UniProtKB-ARBA"/>
</dbReference>
<dbReference type="PANTHER" id="PTHR23318:SF0">
    <property type="entry name" value="SERINE_THREONINE-PROTEIN PHOSPHATASE 4 REGULATORY SUBUNIT 3"/>
    <property type="match status" value="1"/>
</dbReference>